<dbReference type="Pfam" id="PF01180">
    <property type="entry name" value="DHO_dh"/>
    <property type="match status" value="1"/>
</dbReference>
<dbReference type="InterPro" id="IPR013785">
    <property type="entry name" value="Aldolase_TIM"/>
</dbReference>
<dbReference type="GO" id="GO:0004152">
    <property type="term" value="F:dihydroorotate dehydrogenase activity"/>
    <property type="evidence" value="ECO:0007669"/>
    <property type="project" value="TreeGrafter"/>
</dbReference>
<dbReference type="GO" id="GO:0006207">
    <property type="term" value="P:'de novo' pyrimidine nucleobase biosynthetic process"/>
    <property type="evidence" value="ECO:0007669"/>
    <property type="project" value="TreeGrafter"/>
</dbReference>
<evidence type="ECO:0000259" key="7">
    <source>
        <dbReference type="Pfam" id="PF01180"/>
    </source>
</evidence>
<evidence type="ECO:0000256" key="4">
    <source>
        <dbReference type="ARBA" id="ARBA00022643"/>
    </source>
</evidence>
<dbReference type="AlphaFoldDB" id="A0A6A6U7X0"/>
<evidence type="ECO:0000256" key="6">
    <source>
        <dbReference type="ARBA" id="ARBA00023002"/>
    </source>
</evidence>
<dbReference type="PANTHER" id="PTHR48109">
    <property type="entry name" value="DIHYDROOROTATE DEHYDROGENASE (QUINONE), MITOCHONDRIAL-RELATED"/>
    <property type="match status" value="1"/>
</dbReference>
<comment type="pathway">
    <text evidence="2">Pyrimidine metabolism; UMP biosynthesis via de novo pathway.</text>
</comment>
<reference evidence="8" key="1">
    <citation type="journal article" date="2020" name="Stud. Mycol.">
        <title>101 Dothideomycetes genomes: a test case for predicting lifestyles and emergence of pathogens.</title>
        <authorList>
            <person name="Haridas S."/>
            <person name="Albert R."/>
            <person name="Binder M."/>
            <person name="Bloem J."/>
            <person name="Labutti K."/>
            <person name="Salamov A."/>
            <person name="Andreopoulos B."/>
            <person name="Baker S."/>
            <person name="Barry K."/>
            <person name="Bills G."/>
            <person name="Bluhm B."/>
            <person name="Cannon C."/>
            <person name="Castanera R."/>
            <person name="Culley D."/>
            <person name="Daum C."/>
            <person name="Ezra D."/>
            <person name="Gonzalez J."/>
            <person name="Henrissat B."/>
            <person name="Kuo A."/>
            <person name="Liang C."/>
            <person name="Lipzen A."/>
            <person name="Lutzoni F."/>
            <person name="Magnuson J."/>
            <person name="Mondo S."/>
            <person name="Nolan M."/>
            <person name="Ohm R."/>
            <person name="Pangilinan J."/>
            <person name="Park H.-J."/>
            <person name="Ramirez L."/>
            <person name="Alfaro M."/>
            <person name="Sun H."/>
            <person name="Tritt A."/>
            <person name="Yoshinaga Y."/>
            <person name="Zwiers L.-H."/>
            <person name="Turgeon B."/>
            <person name="Goodwin S."/>
            <person name="Spatafora J."/>
            <person name="Crous P."/>
            <person name="Grigoriev I."/>
        </authorList>
    </citation>
    <scope>NUCLEOTIDE SEQUENCE</scope>
    <source>
        <strain evidence="8">CBS 115976</strain>
    </source>
</reference>
<accession>A0A6A6U7X0</accession>
<protein>
    <submittedName>
        <fullName evidence="8">FMN-linked oxidoreductase</fullName>
    </submittedName>
</protein>
<keyword evidence="5" id="KW-0665">Pyrimidine biosynthesis</keyword>
<evidence type="ECO:0000256" key="2">
    <source>
        <dbReference type="ARBA" id="ARBA00004725"/>
    </source>
</evidence>
<dbReference type="InterPro" id="IPR023359">
    <property type="entry name" value="Dihydro_DH_chainA_dom2"/>
</dbReference>
<feature type="domain" description="Dihydroorotate dehydrogenase catalytic" evidence="7">
    <location>
        <begin position="74"/>
        <end position="326"/>
    </location>
</feature>
<gene>
    <name evidence="8" type="ORF">BT63DRAFT_426545</name>
</gene>
<comment type="cofactor">
    <cofactor evidence="1">
        <name>FMN</name>
        <dbReference type="ChEBI" id="CHEBI:58210"/>
    </cofactor>
</comment>
<dbReference type="Proteomes" id="UP000799302">
    <property type="component" value="Unassembled WGS sequence"/>
</dbReference>
<name>A0A6A6U7X0_9PEZI</name>
<dbReference type="GO" id="GO:0006221">
    <property type="term" value="P:pyrimidine nucleotide biosynthetic process"/>
    <property type="evidence" value="ECO:0007669"/>
    <property type="project" value="UniProtKB-KW"/>
</dbReference>
<organism evidence="8 9">
    <name type="scientific">Microthyrium microscopicum</name>
    <dbReference type="NCBI Taxonomy" id="703497"/>
    <lineage>
        <taxon>Eukaryota</taxon>
        <taxon>Fungi</taxon>
        <taxon>Dikarya</taxon>
        <taxon>Ascomycota</taxon>
        <taxon>Pezizomycotina</taxon>
        <taxon>Dothideomycetes</taxon>
        <taxon>Dothideomycetes incertae sedis</taxon>
        <taxon>Microthyriales</taxon>
        <taxon>Microthyriaceae</taxon>
        <taxon>Microthyrium</taxon>
    </lineage>
</organism>
<dbReference type="PANTHER" id="PTHR48109:SF1">
    <property type="entry name" value="DIHYDROOROTATE DEHYDROGENASE (FUMARATE)"/>
    <property type="match status" value="1"/>
</dbReference>
<dbReference type="InterPro" id="IPR050074">
    <property type="entry name" value="DHO_dehydrogenase"/>
</dbReference>
<keyword evidence="3" id="KW-0285">Flavoprotein</keyword>
<evidence type="ECO:0000256" key="3">
    <source>
        <dbReference type="ARBA" id="ARBA00022630"/>
    </source>
</evidence>
<dbReference type="SUPFAM" id="SSF51395">
    <property type="entry name" value="FMN-linked oxidoreductases"/>
    <property type="match status" value="1"/>
</dbReference>
<dbReference type="OrthoDB" id="14784at2759"/>
<dbReference type="Gene3D" id="2.30.26.10">
    <property type="entry name" value="Dihydroorotate Dehydrogenase A, chain A, domain 2"/>
    <property type="match status" value="1"/>
</dbReference>
<keyword evidence="9" id="KW-1185">Reference proteome</keyword>
<dbReference type="EMBL" id="MU004237">
    <property type="protein sequence ID" value="KAF2667691.1"/>
    <property type="molecule type" value="Genomic_DNA"/>
</dbReference>
<keyword evidence="4" id="KW-0288">FMN</keyword>
<dbReference type="GO" id="GO:0005737">
    <property type="term" value="C:cytoplasm"/>
    <property type="evidence" value="ECO:0007669"/>
    <property type="project" value="InterPro"/>
</dbReference>
<keyword evidence="6" id="KW-0560">Oxidoreductase</keyword>
<sequence>MEDLVIDPPLINSSNPWATGIAQLRDLYECPFIGAITVRTSTLAGFAHDDSIHQYGLFDPSFSNSNKSKAVSASLNTLGYSPIPLSQTLETIKQIILESTDRDDKKQKPVIVSITGATDEIIQSINLIDGLQKEIKATLLVEINLSCPNIGGKPPPAFTLEGLTEYLGCLKDVPSGTSLLIGVKTPPYSNPENFTILRRAFESFVIGEGTSKKLGIPLHFITATNTIGCSLLLDAQLKPQLNSADGTGIGGLAGAPLHALALGNVKLIRKLLDSNPALSHIQVIGIGGVSDRPGFDRMQAAGAKIVGVGTAFGVHGIPIFENILKEK</sequence>
<evidence type="ECO:0000313" key="8">
    <source>
        <dbReference type="EMBL" id="KAF2667691.1"/>
    </source>
</evidence>
<dbReference type="InterPro" id="IPR005720">
    <property type="entry name" value="Dihydroorotate_DH_cat"/>
</dbReference>
<evidence type="ECO:0000313" key="9">
    <source>
        <dbReference type="Proteomes" id="UP000799302"/>
    </source>
</evidence>
<proteinExistence type="predicted"/>
<evidence type="ECO:0000256" key="1">
    <source>
        <dbReference type="ARBA" id="ARBA00001917"/>
    </source>
</evidence>
<dbReference type="Gene3D" id="3.20.20.70">
    <property type="entry name" value="Aldolase class I"/>
    <property type="match status" value="1"/>
</dbReference>
<evidence type="ECO:0000256" key="5">
    <source>
        <dbReference type="ARBA" id="ARBA00022975"/>
    </source>
</evidence>